<evidence type="ECO:0000313" key="3">
    <source>
        <dbReference type="Proteomes" id="UP000019760"/>
    </source>
</evidence>
<organism evidence="2 3">
    <name type="scientific">Acidomonas methanolica NBRC 104435</name>
    <dbReference type="NCBI Taxonomy" id="1231351"/>
    <lineage>
        <taxon>Bacteria</taxon>
        <taxon>Pseudomonadati</taxon>
        <taxon>Pseudomonadota</taxon>
        <taxon>Alphaproteobacteria</taxon>
        <taxon>Acetobacterales</taxon>
        <taxon>Acetobacteraceae</taxon>
        <taxon>Acidomonas</taxon>
    </lineage>
</organism>
<evidence type="ECO:0000256" key="1">
    <source>
        <dbReference type="SAM" id="MobiDB-lite"/>
    </source>
</evidence>
<proteinExistence type="predicted"/>
<reference evidence="3" key="1">
    <citation type="journal article" date="2014" name="FEMS Microbiol. Lett.">
        <title>Draft Genomic DNA Sequence of the Facultatively Methylotrophic Bacterium Acidomonas methanolica type strain MB58.</title>
        <authorList>
            <person name="Higashiura N."/>
            <person name="Hadano H."/>
            <person name="Hirakawa H."/>
            <person name="Matsutani M."/>
            <person name="Takabe S."/>
            <person name="Matsushita K."/>
            <person name="Azuma Y."/>
        </authorList>
    </citation>
    <scope>NUCLEOTIDE SEQUENCE [LARGE SCALE GENOMIC DNA]</scope>
    <source>
        <strain evidence="3">MB58</strain>
    </source>
</reference>
<comment type="caution">
    <text evidence="2">The sequence shown here is derived from an EMBL/GenBank/DDBJ whole genome shotgun (WGS) entry which is preliminary data.</text>
</comment>
<evidence type="ECO:0000313" key="2">
    <source>
        <dbReference type="EMBL" id="GAJ29896.1"/>
    </source>
</evidence>
<dbReference type="EMBL" id="BAND01000085">
    <property type="protein sequence ID" value="GAJ29896.1"/>
    <property type="molecule type" value="Genomic_DNA"/>
</dbReference>
<sequence length="104" mass="11636">MGKGGKGKFAGERQRACNRLVSLIGGSQAFRHLDERGVRHAGLHRKSAGLIRHGEIVTVDGDDGRKKRAVQGDGRFRPKREGKPCENRCAYGDKRPRLFSRKIR</sequence>
<gene>
    <name evidence="2" type="ORF">Amme_085_024</name>
</gene>
<keyword evidence="3" id="KW-1185">Reference proteome</keyword>
<accession>A0A023D7X4</accession>
<protein>
    <submittedName>
        <fullName evidence="2">Uncharacterized protein</fullName>
    </submittedName>
</protein>
<dbReference type="Proteomes" id="UP000019760">
    <property type="component" value="Unassembled WGS sequence"/>
</dbReference>
<feature type="compositionally biased region" description="Basic and acidic residues" evidence="1">
    <location>
        <begin position="74"/>
        <end position="83"/>
    </location>
</feature>
<feature type="region of interest" description="Disordered" evidence="1">
    <location>
        <begin position="63"/>
        <end position="83"/>
    </location>
</feature>
<name>A0A023D7X4_ACIMT</name>
<reference evidence="2 3" key="2">
    <citation type="journal article" date="2014" name="FEMS Microbiol. Lett.">
        <title>Draft genomic DNA sequence of the facultatively methylotrophic bacterium Acidomonas methanolica type strain MB58.</title>
        <authorList>
            <person name="Higashiura N."/>
            <person name="Hadano H."/>
            <person name="Hirakawa H."/>
            <person name="Matsutani M."/>
            <person name="Takabe S."/>
            <person name="Matsushita K."/>
            <person name="Azuma Y."/>
        </authorList>
    </citation>
    <scope>NUCLEOTIDE SEQUENCE [LARGE SCALE GENOMIC DNA]</scope>
    <source>
        <strain evidence="2 3">MB58</strain>
    </source>
</reference>
<dbReference type="AlphaFoldDB" id="A0A023D7X4"/>